<reference evidence="2 3" key="1">
    <citation type="journal article" date="2015" name="Stand. Genomic Sci.">
        <title>High quality draft genome sequence of the moderately halophilic bacterium Pontibacillus yanchengensis Y32(T) and comparison among Pontibacillus genomes.</title>
        <authorList>
            <person name="Huang J."/>
            <person name="Qiao Z.X."/>
            <person name="Tang J.W."/>
            <person name="Wang G."/>
        </authorList>
    </citation>
    <scope>NUCLEOTIDE SEQUENCE [LARGE SCALE GENOMIC DNA]</scope>
    <source>
        <strain evidence="2 3">Y32</strain>
    </source>
</reference>
<feature type="transmembrane region" description="Helical" evidence="1">
    <location>
        <begin position="85"/>
        <end position="107"/>
    </location>
</feature>
<protein>
    <submittedName>
        <fullName evidence="2">Uncharacterized protein</fullName>
    </submittedName>
</protein>
<proteinExistence type="predicted"/>
<gene>
    <name evidence="2" type="ORF">N782_01515</name>
</gene>
<sequence>MIKKGIWLGTLTGLLLGIVLWFIEYVTGIRVYTLLLNIDFIPVIGDIEWPIWMEWFFHLTVAWGIAIIYLAWIRFQSDGSKNARWSTALLLSVVAALTYFPLTDLAIKPTPALDDVTAIVYWFIGHIIYAISLVKFDEWM</sequence>
<dbReference type="Proteomes" id="UP000030147">
    <property type="component" value="Unassembled WGS sequence"/>
</dbReference>
<dbReference type="eggNOG" id="ENOG503328W">
    <property type="taxonomic scope" value="Bacteria"/>
</dbReference>
<feature type="transmembrane region" description="Helical" evidence="1">
    <location>
        <begin position="12"/>
        <end position="35"/>
    </location>
</feature>
<name>A0A0A2TP17_9BACI</name>
<dbReference type="EMBL" id="AVBF01000084">
    <property type="protein sequence ID" value="KGP71090.1"/>
    <property type="molecule type" value="Genomic_DNA"/>
</dbReference>
<keyword evidence="3" id="KW-1185">Reference proteome</keyword>
<dbReference type="AlphaFoldDB" id="A0A0A2TP17"/>
<evidence type="ECO:0000313" key="3">
    <source>
        <dbReference type="Proteomes" id="UP000030147"/>
    </source>
</evidence>
<organism evidence="2 3">
    <name type="scientific">Pontibacillus yanchengensis Y32</name>
    <dbReference type="NCBI Taxonomy" id="1385514"/>
    <lineage>
        <taxon>Bacteria</taxon>
        <taxon>Bacillati</taxon>
        <taxon>Bacillota</taxon>
        <taxon>Bacilli</taxon>
        <taxon>Bacillales</taxon>
        <taxon>Bacillaceae</taxon>
        <taxon>Pontibacillus</taxon>
    </lineage>
</organism>
<dbReference type="OrthoDB" id="1443299at2"/>
<keyword evidence="1" id="KW-0472">Membrane</keyword>
<evidence type="ECO:0000313" key="2">
    <source>
        <dbReference type="EMBL" id="KGP71090.1"/>
    </source>
</evidence>
<accession>A0A0A2TP17</accession>
<feature type="transmembrane region" description="Helical" evidence="1">
    <location>
        <begin position="55"/>
        <end position="73"/>
    </location>
</feature>
<keyword evidence="1" id="KW-1133">Transmembrane helix</keyword>
<evidence type="ECO:0000256" key="1">
    <source>
        <dbReference type="SAM" id="Phobius"/>
    </source>
</evidence>
<comment type="caution">
    <text evidence="2">The sequence shown here is derived from an EMBL/GenBank/DDBJ whole genome shotgun (WGS) entry which is preliminary data.</text>
</comment>
<keyword evidence="1" id="KW-0812">Transmembrane</keyword>
<feature type="transmembrane region" description="Helical" evidence="1">
    <location>
        <begin position="119"/>
        <end position="136"/>
    </location>
</feature>